<keyword evidence="9" id="KW-1185">Reference proteome</keyword>
<dbReference type="GO" id="GO:0016036">
    <property type="term" value="P:cellular response to phosphate starvation"/>
    <property type="evidence" value="ECO:0007669"/>
    <property type="project" value="TreeGrafter"/>
</dbReference>
<evidence type="ECO:0000256" key="3">
    <source>
        <dbReference type="ARBA" id="ARBA00022553"/>
    </source>
</evidence>
<dbReference type="Gene3D" id="3.30.565.10">
    <property type="entry name" value="Histidine kinase-like ATPase, C-terminal domain"/>
    <property type="match status" value="1"/>
</dbReference>
<dbReference type="SUPFAM" id="SSF55874">
    <property type="entry name" value="ATPase domain of HSP90 chaperone/DNA topoisomerase II/histidine kinase"/>
    <property type="match status" value="1"/>
</dbReference>
<dbReference type="InterPro" id="IPR004358">
    <property type="entry name" value="Sig_transdc_His_kin-like_C"/>
</dbReference>
<feature type="domain" description="Histidine kinase" evidence="7">
    <location>
        <begin position="180"/>
        <end position="384"/>
    </location>
</feature>
<dbReference type="PANTHER" id="PTHR45453:SF1">
    <property type="entry name" value="PHOSPHATE REGULON SENSOR PROTEIN PHOR"/>
    <property type="match status" value="1"/>
</dbReference>
<dbReference type="KEGG" id="amr:AM1_0268"/>
<keyword evidence="4" id="KW-0808">Transferase</keyword>
<dbReference type="Gene3D" id="1.10.287.130">
    <property type="match status" value="1"/>
</dbReference>
<dbReference type="PRINTS" id="PR00344">
    <property type="entry name" value="BCTRLSENSOR"/>
</dbReference>
<evidence type="ECO:0000256" key="1">
    <source>
        <dbReference type="ARBA" id="ARBA00000085"/>
    </source>
</evidence>
<evidence type="ECO:0000313" key="8">
    <source>
        <dbReference type="EMBL" id="ABW25354.1"/>
    </source>
</evidence>
<dbReference type="CDD" id="cd00082">
    <property type="entry name" value="HisKA"/>
    <property type="match status" value="1"/>
</dbReference>
<protein>
    <recommendedName>
        <fullName evidence="2">histidine kinase</fullName>
        <ecNumber evidence="2">2.7.13.3</ecNumber>
    </recommendedName>
</protein>
<dbReference type="InterPro" id="IPR003594">
    <property type="entry name" value="HATPase_dom"/>
</dbReference>
<dbReference type="GO" id="GO:0000155">
    <property type="term" value="F:phosphorelay sensor kinase activity"/>
    <property type="evidence" value="ECO:0007669"/>
    <property type="project" value="InterPro"/>
</dbReference>
<name>B0C8W4_ACAM1</name>
<evidence type="ECO:0000256" key="5">
    <source>
        <dbReference type="ARBA" id="ARBA00022777"/>
    </source>
</evidence>
<evidence type="ECO:0000313" key="9">
    <source>
        <dbReference type="Proteomes" id="UP000000268"/>
    </source>
</evidence>
<dbReference type="Pfam" id="PF02518">
    <property type="entry name" value="HATPase_c"/>
    <property type="match status" value="1"/>
</dbReference>
<dbReference type="PROSITE" id="PS50109">
    <property type="entry name" value="HIS_KIN"/>
    <property type="match status" value="1"/>
</dbReference>
<dbReference type="InterPro" id="IPR036097">
    <property type="entry name" value="HisK_dim/P_sf"/>
</dbReference>
<evidence type="ECO:0000256" key="6">
    <source>
        <dbReference type="ARBA" id="ARBA00023012"/>
    </source>
</evidence>
<dbReference type="GO" id="GO:0005886">
    <property type="term" value="C:plasma membrane"/>
    <property type="evidence" value="ECO:0007669"/>
    <property type="project" value="TreeGrafter"/>
</dbReference>
<dbReference type="AlphaFoldDB" id="B0C8W4"/>
<proteinExistence type="predicted"/>
<dbReference type="InterPro" id="IPR050351">
    <property type="entry name" value="BphY/WalK/GraS-like"/>
</dbReference>
<dbReference type="EMBL" id="CP000828">
    <property type="protein sequence ID" value="ABW25354.1"/>
    <property type="molecule type" value="Genomic_DNA"/>
</dbReference>
<dbReference type="RefSeq" id="WP_012160964.1">
    <property type="nucleotide sequence ID" value="NC_009925.1"/>
</dbReference>
<accession>B0C8W4</accession>
<dbReference type="SMART" id="SM00388">
    <property type="entry name" value="HisKA"/>
    <property type="match status" value="1"/>
</dbReference>
<evidence type="ECO:0000256" key="4">
    <source>
        <dbReference type="ARBA" id="ARBA00022679"/>
    </source>
</evidence>
<dbReference type="OrthoDB" id="9815750at2"/>
<dbReference type="STRING" id="329726.AM1_0268"/>
<keyword evidence="3" id="KW-0597">Phosphoprotein</keyword>
<keyword evidence="6" id="KW-0902">Two-component regulatory system</keyword>
<evidence type="ECO:0000259" key="7">
    <source>
        <dbReference type="PROSITE" id="PS50109"/>
    </source>
</evidence>
<dbReference type="CDD" id="cd00075">
    <property type="entry name" value="HATPase"/>
    <property type="match status" value="1"/>
</dbReference>
<sequence>MQVDQPITLSNGSFGLEKLPDRRQSFSTIDLNQHCQDFLDLIIDYLSLPIAWILRRGLGHQLKIGMEVDGCVPQDILTAAHNRTSLKDLLASPNLFSQFALVSTQPGLQHWVYQDWQVYSSCLCQHQGQYLLFVSQSPLTTSERQWIERQILLMSDYFDLHLAFNQQRAALLAKQQHLHQTTHQLGTPLSLITLYADMLQVKTTPQNGQNYLVPLQQAVKQLHHHLQDLVDDEEEDSPLVEPCNLHDLVAENIRALQPHLQSQGMEICYPQTSEVVWIDRWQMLQVFDNLLSNALHFSPQGGQITLTWQRFQTEILIEVRDQGPGLSSEDLCCMFSPYYSRRQGGRGLGLAIAQQIVCRHRGRLWASNLPEGGAQFSISLPQESNN</sequence>
<keyword evidence="5" id="KW-0418">Kinase</keyword>
<dbReference type="GO" id="GO:0004721">
    <property type="term" value="F:phosphoprotein phosphatase activity"/>
    <property type="evidence" value="ECO:0007669"/>
    <property type="project" value="TreeGrafter"/>
</dbReference>
<gene>
    <name evidence="8" type="ordered locus">AM1_0268</name>
</gene>
<dbReference type="InterPro" id="IPR003661">
    <property type="entry name" value="HisK_dim/P_dom"/>
</dbReference>
<dbReference type="InterPro" id="IPR005467">
    <property type="entry name" value="His_kinase_dom"/>
</dbReference>
<dbReference type="eggNOG" id="COG2205">
    <property type="taxonomic scope" value="Bacteria"/>
</dbReference>
<dbReference type="Proteomes" id="UP000000268">
    <property type="component" value="Chromosome"/>
</dbReference>
<dbReference type="HOGENOM" id="CLU_049300_0_0_3"/>
<dbReference type="InterPro" id="IPR036890">
    <property type="entry name" value="HATPase_C_sf"/>
</dbReference>
<comment type="catalytic activity">
    <reaction evidence="1">
        <text>ATP + protein L-histidine = ADP + protein N-phospho-L-histidine.</text>
        <dbReference type="EC" id="2.7.13.3"/>
    </reaction>
</comment>
<dbReference type="PANTHER" id="PTHR45453">
    <property type="entry name" value="PHOSPHATE REGULON SENSOR PROTEIN PHOR"/>
    <property type="match status" value="1"/>
</dbReference>
<evidence type="ECO:0000256" key="2">
    <source>
        <dbReference type="ARBA" id="ARBA00012438"/>
    </source>
</evidence>
<dbReference type="EC" id="2.7.13.3" evidence="2"/>
<dbReference type="SMART" id="SM00387">
    <property type="entry name" value="HATPase_c"/>
    <property type="match status" value="1"/>
</dbReference>
<dbReference type="SUPFAM" id="SSF47384">
    <property type="entry name" value="Homodimeric domain of signal transducing histidine kinase"/>
    <property type="match status" value="1"/>
</dbReference>
<reference evidence="8 9" key="1">
    <citation type="journal article" date="2008" name="Proc. Natl. Acad. Sci. U.S.A.">
        <title>Niche adaptation and genome expansion in the chlorophyll d-producing cyanobacterium Acaryochloris marina.</title>
        <authorList>
            <person name="Swingley W.D."/>
            <person name="Chen M."/>
            <person name="Cheung P.C."/>
            <person name="Conrad A.L."/>
            <person name="Dejesa L.C."/>
            <person name="Hao J."/>
            <person name="Honchak B.M."/>
            <person name="Karbach L.E."/>
            <person name="Kurdoglu A."/>
            <person name="Lahiri S."/>
            <person name="Mastrian S.D."/>
            <person name="Miyashita H."/>
            <person name="Page L."/>
            <person name="Ramakrishna P."/>
            <person name="Satoh S."/>
            <person name="Sattley W.M."/>
            <person name="Shimada Y."/>
            <person name="Taylor H.L."/>
            <person name="Tomo T."/>
            <person name="Tsuchiya T."/>
            <person name="Wang Z.T."/>
            <person name="Raymond J."/>
            <person name="Mimuro M."/>
            <person name="Blankenship R.E."/>
            <person name="Touchman J.W."/>
        </authorList>
    </citation>
    <scope>NUCLEOTIDE SEQUENCE [LARGE SCALE GENOMIC DNA]</scope>
    <source>
        <strain evidence="9">MBIC 11017</strain>
    </source>
</reference>
<organism evidence="8 9">
    <name type="scientific">Acaryochloris marina (strain MBIC 11017)</name>
    <dbReference type="NCBI Taxonomy" id="329726"/>
    <lineage>
        <taxon>Bacteria</taxon>
        <taxon>Bacillati</taxon>
        <taxon>Cyanobacteriota</taxon>
        <taxon>Cyanophyceae</taxon>
        <taxon>Acaryochloridales</taxon>
        <taxon>Acaryochloridaceae</taxon>
        <taxon>Acaryochloris</taxon>
    </lineage>
</organism>